<organism evidence="1">
    <name type="scientific">bioreactor metagenome</name>
    <dbReference type="NCBI Taxonomy" id="1076179"/>
    <lineage>
        <taxon>unclassified sequences</taxon>
        <taxon>metagenomes</taxon>
        <taxon>ecological metagenomes</taxon>
    </lineage>
</organism>
<dbReference type="AlphaFoldDB" id="A0A645AV05"/>
<reference evidence="1" key="1">
    <citation type="submission" date="2019-08" db="EMBL/GenBank/DDBJ databases">
        <authorList>
            <person name="Kucharzyk K."/>
            <person name="Murdoch R.W."/>
            <person name="Higgins S."/>
            <person name="Loffler F."/>
        </authorList>
    </citation>
    <scope>NUCLEOTIDE SEQUENCE</scope>
</reference>
<accession>A0A645AV05</accession>
<name>A0A645AV05_9ZZZZ</name>
<dbReference type="EMBL" id="VSSQ01014936">
    <property type="protein sequence ID" value="MPM54733.1"/>
    <property type="molecule type" value="Genomic_DNA"/>
</dbReference>
<protein>
    <submittedName>
        <fullName evidence="1">Uncharacterized protein</fullName>
    </submittedName>
</protein>
<sequence length="150" mass="16181">METHKIPLFPLHDVHGLCRKVQYLLQHPQHPSAVRLPHLQADKIGDKVSSGGQVNVLPADVNHLALEAHGGVDLVHALQGEDEVSFVHSGRAHLDGTAVHIQGGEVQQELGGVAPRLQLYLALDAVSVNDAAGLQQFIFHPYLSLRKTAG</sequence>
<proteinExistence type="predicted"/>
<evidence type="ECO:0000313" key="1">
    <source>
        <dbReference type="EMBL" id="MPM54733.1"/>
    </source>
</evidence>
<comment type="caution">
    <text evidence="1">The sequence shown here is derived from an EMBL/GenBank/DDBJ whole genome shotgun (WGS) entry which is preliminary data.</text>
</comment>
<gene>
    <name evidence="1" type="ORF">SDC9_101513</name>
</gene>